<evidence type="ECO:0000256" key="11">
    <source>
        <dbReference type="ARBA" id="ARBA00023136"/>
    </source>
</evidence>
<feature type="region of interest" description="Disordered" evidence="12">
    <location>
        <begin position="221"/>
        <end position="283"/>
    </location>
</feature>
<keyword evidence="7" id="KW-0653">Protein transport</keyword>
<keyword evidence="14" id="KW-1185">Reference proteome</keyword>
<proteinExistence type="inferred from homology"/>
<comment type="caution">
    <text evidence="13">The sequence shown here is derived from an EMBL/GenBank/DDBJ whole genome shotgun (WGS) entry which is preliminary data.</text>
</comment>
<evidence type="ECO:0000256" key="10">
    <source>
        <dbReference type="ARBA" id="ARBA00023128"/>
    </source>
</evidence>
<accession>A0A9P6HVN6</accession>
<evidence type="ECO:0000256" key="12">
    <source>
        <dbReference type="SAM" id="MobiDB-lite"/>
    </source>
</evidence>
<evidence type="ECO:0000256" key="7">
    <source>
        <dbReference type="ARBA" id="ARBA00022927"/>
    </source>
</evidence>
<dbReference type="OrthoDB" id="5598305at2759"/>
<evidence type="ECO:0000313" key="13">
    <source>
        <dbReference type="EMBL" id="KAF9792821.1"/>
    </source>
</evidence>
<protein>
    <recommendedName>
        <fullName evidence="3">Mitochondrial import inner membrane translocase subunit TIM54</fullName>
    </recommendedName>
</protein>
<evidence type="ECO:0000256" key="6">
    <source>
        <dbReference type="ARBA" id="ARBA00022792"/>
    </source>
</evidence>
<dbReference type="Pfam" id="PF11711">
    <property type="entry name" value="Tim54"/>
    <property type="match status" value="1"/>
</dbReference>
<keyword evidence="10" id="KW-0496">Mitochondrion</keyword>
<dbReference type="EMBL" id="WIUZ02000001">
    <property type="protein sequence ID" value="KAF9792821.1"/>
    <property type="molecule type" value="Genomic_DNA"/>
</dbReference>
<dbReference type="AlphaFoldDB" id="A0A9P6HVN6"/>
<evidence type="ECO:0000256" key="4">
    <source>
        <dbReference type="ARBA" id="ARBA00022448"/>
    </source>
</evidence>
<sequence>MSSNGAAPTAPQVQESGIKAALKYTGIPQSWLSKRPKLPSRNWLIFIGITSTVTGYYLYDRRQCKTIRQAYVDKVKHLAEVPLHSHDYPRKVTVYGAKWPDDEDSDRAIKYFRKYVKPILVAAAVDFDMVIGKRYGDISSRVADEIRSRRRLEAGIDPPKRNIIAKAGNHSPEAERRRELAGGIVLVGRPTFKEFMEGLRRGWSDGLEKVDREDKLARELESDGKFDELEEPSSPVDPESVGDGEPLPTKSRLPPSTGLFKPPYLRPLPVDKGSSSSSSPIPEQFNIPPASIPQQPPILFVPFTNYLGFLQVPHMIWDFFNQRQKVLSGAQCAYKLIESQTRPFEPTTDLDCGLDAEHYYKSSMKKYAESIEKIRTGYYKALPDKLKTARDLARGNREPTKDETNYPPPTEVELRAERLKKELRWRSDVSGWDIIKPEAPVAFDERFNGALEVFADPLDKETEL</sequence>
<keyword evidence="9" id="KW-0811">Translocation</keyword>
<keyword evidence="4" id="KW-0813">Transport</keyword>
<reference evidence="13" key="1">
    <citation type="journal article" date="2020" name="Nat. Commun.">
        <title>Large-scale genome sequencing of mycorrhizal fungi provides insights into the early evolution of symbiotic traits.</title>
        <authorList>
            <person name="Miyauchi S."/>
            <person name="Kiss E."/>
            <person name="Kuo A."/>
            <person name="Drula E."/>
            <person name="Kohler A."/>
            <person name="Sanchez-Garcia M."/>
            <person name="Morin E."/>
            <person name="Andreopoulos B."/>
            <person name="Barry K.W."/>
            <person name="Bonito G."/>
            <person name="Buee M."/>
            <person name="Carver A."/>
            <person name="Chen C."/>
            <person name="Cichocki N."/>
            <person name="Clum A."/>
            <person name="Culley D."/>
            <person name="Crous P.W."/>
            <person name="Fauchery L."/>
            <person name="Girlanda M."/>
            <person name="Hayes R.D."/>
            <person name="Keri Z."/>
            <person name="LaButti K."/>
            <person name="Lipzen A."/>
            <person name="Lombard V."/>
            <person name="Magnuson J."/>
            <person name="Maillard F."/>
            <person name="Murat C."/>
            <person name="Nolan M."/>
            <person name="Ohm R.A."/>
            <person name="Pangilinan J."/>
            <person name="Pereira M.F."/>
            <person name="Perotto S."/>
            <person name="Peter M."/>
            <person name="Pfister S."/>
            <person name="Riley R."/>
            <person name="Sitrit Y."/>
            <person name="Stielow J.B."/>
            <person name="Szollosi G."/>
            <person name="Zifcakova L."/>
            <person name="Stursova M."/>
            <person name="Spatafora J.W."/>
            <person name="Tedersoo L."/>
            <person name="Vaario L.M."/>
            <person name="Yamada A."/>
            <person name="Yan M."/>
            <person name="Wang P."/>
            <person name="Xu J."/>
            <person name="Bruns T."/>
            <person name="Baldrian P."/>
            <person name="Vilgalys R."/>
            <person name="Dunand C."/>
            <person name="Henrissat B."/>
            <person name="Grigoriev I.V."/>
            <person name="Hibbett D."/>
            <person name="Nagy L.G."/>
            <person name="Martin F.M."/>
        </authorList>
    </citation>
    <scope>NUCLEOTIDE SEQUENCE</scope>
    <source>
        <strain evidence="13">UH-Tt-Lm1</strain>
    </source>
</reference>
<evidence type="ECO:0000256" key="2">
    <source>
        <dbReference type="ARBA" id="ARBA00006355"/>
    </source>
</evidence>
<keyword evidence="8" id="KW-1133">Transmembrane helix</keyword>
<name>A0A9P6HVN6_9AGAM</name>
<dbReference type="GO" id="GO:0015031">
    <property type="term" value="P:protein transport"/>
    <property type="evidence" value="ECO:0007669"/>
    <property type="project" value="UniProtKB-KW"/>
</dbReference>
<evidence type="ECO:0000256" key="1">
    <source>
        <dbReference type="ARBA" id="ARBA00004434"/>
    </source>
</evidence>
<evidence type="ECO:0000256" key="3">
    <source>
        <dbReference type="ARBA" id="ARBA00020796"/>
    </source>
</evidence>
<comment type="similarity">
    <text evidence="2">Belongs to the TIM54 family.</text>
</comment>
<evidence type="ECO:0000256" key="8">
    <source>
        <dbReference type="ARBA" id="ARBA00022989"/>
    </source>
</evidence>
<evidence type="ECO:0000256" key="9">
    <source>
        <dbReference type="ARBA" id="ARBA00023010"/>
    </source>
</evidence>
<keyword evidence="5" id="KW-0812">Transmembrane</keyword>
<evidence type="ECO:0000313" key="14">
    <source>
        <dbReference type="Proteomes" id="UP000736335"/>
    </source>
</evidence>
<evidence type="ECO:0000256" key="5">
    <source>
        <dbReference type="ARBA" id="ARBA00022692"/>
    </source>
</evidence>
<organism evidence="13 14">
    <name type="scientific">Thelephora terrestris</name>
    <dbReference type="NCBI Taxonomy" id="56493"/>
    <lineage>
        <taxon>Eukaryota</taxon>
        <taxon>Fungi</taxon>
        <taxon>Dikarya</taxon>
        <taxon>Basidiomycota</taxon>
        <taxon>Agaricomycotina</taxon>
        <taxon>Agaricomycetes</taxon>
        <taxon>Thelephorales</taxon>
        <taxon>Thelephoraceae</taxon>
        <taxon>Thelephora</taxon>
    </lineage>
</organism>
<dbReference type="GO" id="GO:0005743">
    <property type="term" value="C:mitochondrial inner membrane"/>
    <property type="evidence" value="ECO:0007669"/>
    <property type="project" value="UniProtKB-SubCell"/>
</dbReference>
<keyword evidence="11" id="KW-0472">Membrane</keyword>
<keyword evidence="6" id="KW-0999">Mitochondrion inner membrane</keyword>
<dbReference type="InterPro" id="IPR021056">
    <property type="entry name" value="Mt_import_IM_translocase_Tim54"/>
</dbReference>
<comment type="subcellular location">
    <subcellularLocation>
        <location evidence="1">Mitochondrion inner membrane</location>
        <topology evidence="1">Single-pass membrane protein</topology>
    </subcellularLocation>
</comment>
<gene>
    <name evidence="13" type="ORF">BJ322DRAFT_998103</name>
</gene>
<dbReference type="Proteomes" id="UP000736335">
    <property type="component" value="Unassembled WGS sequence"/>
</dbReference>
<reference evidence="13" key="2">
    <citation type="submission" date="2020-11" db="EMBL/GenBank/DDBJ databases">
        <authorList>
            <consortium name="DOE Joint Genome Institute"/>
            <person name="Kuo A."/>
            <person name="Miyauchi S."/>
            <person name="Kiss E."/>
            <person name="Drula E."/>
            <person name="Kohler A."/>
            <person name="Sanchez-Garcia M."/>
            <person name="Andreopoulos B."/>
            <person name="Barry K.W."/>
            <person name="Bonito G."/>
            <person name="Buee M."/>
            <person name="Carver A."/>
            <person name="Chen C."/>
            <person name="Cichocki N."/>
            <person name="Clum A."/>
            <person name="Culley D."/>
            <person name="Crous P.W."/>
            <person name="Fauchery L."/>
            <person name="Girlanda M."/>
            <person name="Hayes R."/>
            <person name="Keri Z."/>
            <person name="Labutti K."/>
            <person name="Lipzen A."/>
            <person name="Lombard V."/>
            <person name="Magnuson J."/>
            <person name="Maillard F."/>
            <person name="Morin E."/>
            <person name="Murat C."/>
            <person name="Nolan M."/>
            <person name="Ohm R."/>
            <person name="Pangilinan J."/>
            <person name="Pereira M."/>
            <person name="Perotto S."/>
            <person name="Peter M."/>
            <person name="Riley R."/>
            <person name="Sitrit Y."/>
            <person name="Stielow B."/>
            <person name="Szollosi G."/>
            <person name="Zifcakova L."/>
            <person name="Stursova M."/>
            <person name="Spatafora J.W."/>
            <person name="Tedersoo L."/>
            <person name="Vaario L.-M."/>
            <person name="Yamada A."/>
            <person name="Yan M."/>
            <person name="Wang P."/>
            <person name="Xu J."/>
            <person name="Bruns T."/>
            <person name="Baldrian P."/>
            <person name="Vilgalys R."/>
            <person name="Henrissat B."/>
            <person name="Grigoriev I.V."/>
            <person name="Hibbett D."/>
            <person name="Nagy L.G."/>
            <person name="Martin F.M."/>
        </authorList>
    </citation>
    <scope>NUCLEOTIDE SEQUENCE</scope>
    <source>
        <strain evidence="13">UH-Tt-Lm1</strain>
    </source>
</reference>